<protein>
    <submittedName>
        <fullName evidence="1">Uncharacterized protein</fullName>
    </submittedName>
</protein>
<reference evidence="1" key="2">
    <citation type="journal article" date="2015" name="Fish Shellfish Immunol.">
        <title>Early steps in the European eel (Anguilla anguilla)-Vibrio vulnificus interaction in the gills: Role of the RtxA13 toxin.</title>
        <authorList>
            <person name="Callol A."/>
            <person name="Pajuelo D."/>
            <person name="Ebbesson L."/>
            <person name="Teles M."/>
            <person name="MacKenzie S."/>
            <person name="Amaro C."/>
        </authorList>
    </citation>
    <scope>NUCLEOTIDE SEQUENCE</scope>
</reference>
<organism evidence="1">
    <name type="scientific">Anguilla anguilla</name>
    <name type="common">European freshwater eel</name>
    <name type="synonym">Muraena anguilla</name>
    <dbReference type="NCBI Taxonomy" id="7936"/>
    <lineage>
        <taxon>Eukaryota</taxon>
        <taxon>Metazoa</taxon>
        <taxon>Chordata</taxon>
        <taxon>Craniata</taxon>
        <taxon>Vertebrata</taxon>
        <taxon>Euteleostomi</taxon>
        <taxon>Actinopterygii</taxon>
        <taxon>Neopterygii</taxon>
        <taxon>Teleostei</taxon>
        <taxon>Anguilliformes</taxon>
        <taxon>Anguillidae</taxon>
        <taxon>Anguilla</taxon>
    </lineage>
</organism>
<sequence>MVYSFMLFLSFERKYFAASIPGRVQCLECLIA</sequence>
<name>A0A0E9T387_ANGAN</name>
<evidence type="ECO:0000313" key="1">
    <source>
        <dbReference type="EMBL" id="JAH47942.1"/>
    </source>
</evidence>
<proteinExistence type="predicted"/>
<dbReference type="EMBL" id="GBXM01060635">
    <property type="protein sequence ID" value="JAH47942.1"/>
    <property type="molecule type" value="Transcribed_RNA"/>
</dbReference>
<reference evidence="1" key="1">
    <citation type="submission" date="2014-11" db="EMBL/GenBank/DDBJ databases">
        <authorList>
            <person name="Amaro Gonzalez C."/>
        </authorList>
    </citation>
    <scope>NUCLEOTIDE SEQUENCE</scope>
</reference>
<accession>A0A0E9T387</accession>
<dbReference type="AlphaFoldDB" id="A0A0E9T387"/>